<protein>
    <submittedName>
        <fullName evidence="1">Uncharacterized protein</fullName>
    </submittedName>
</protein>
<dbReference type="KEGG" id="gjf:M493_01600"/>
<proteinExistence type="predicted"/>
<keyword evidence="2" id="KW-1185">Reference proteome</keyword>
<reference evidence="1 2" key="1">
    <citation type="journal article" date="2014" name="Genome Announc.">
        <title>Complete Genome Sequence of the Thermophilic Polychlorinated Biphenyl Degrader Geobacillus sp. Strain JF8 (NBRC 109937).</title>
        <authorList>
            <person name="Shintani M."/>
            <person name="Ohtsubo Y."/>
            <person name="Fukuda K."/>
            <person name="Hosoyama A."/>
            <person name="Ohji S."/>
            <person name="Yamazoe A."/>
            <person name="Fujita N."/>
            <person name="Nagata Y."/>
            <person name="Tsuda M."/>
            <person name="Hatta T."/>
            <person name="Kimbara K."/>
        </authorList>
    </citation>
    <scope>NUCLEOTIDE SEQUENCE [LARGE SCALE GENOMIC DNA]</scope>
    <source>
        <strain evidence="1 2">JF8</strain>
    </source>
</reference>
<gene>
    <name evidence="1" type="ORF">M493_01600</name>
</gene>
<organism evidence="1 2">
    <name type="scientific">Geobacillus genomosp. 3</name>
    <dbReference type="NCBI Taxonomy" id="1921421"/>
    <lineage>
        <taxon>Bacteria</taxon>
        <taxon>Bacillati</taxon>
        <taxon>Bacillota</taxon>
        <taxon>Bacilli</taxon>
        <taxon>Bacillales</taxon>
        <taxon>Anoxybacillaceae</taxon>
        <taxon>Geobacillus</taxon>
    </lineage>
</organism>
<dbReference type="Proteomes" id="UP000015500">
    <property type="component" value="Chromosome"/>
</dbReference>
<evidence type="ECO:0000313" key="1">
    <source>
        <dbReference type="EMBL" id="AGT30664.1"/>
    </source>
</evidence>
<name>S5YVE5_GEOG3</name>
<dbReference type="AlphaFoldDB" id="S5YVE5"/>
<evidence type="ECO:0000313" key="2">
    <source>
        <dbReference type="Proteomes" id="UP000015500"/>
    </source>
</evidence>
<dbReference type="HOGENOM" id="CLU_3382039_0_0_9"/>
<accession>S5YVE5</accession>
<dbReference type="EMBL" id="CP006254">
    <property type="protein sequence ID" value="AGT30664.1"/>
    <property type="molecule type" value="Genomic_DNA"/>
</dbReference>
<sequence>MNNEKEGGANRLFGHVIGENQSRFFLSLKRSPG</sequence>